<name>A0A6A0A9E7_HAELA</name>
<dbReference type="EMBL" id="BLLF01004255">
    <property type="protein sequence ID" value="GFH29246.1"/>
    <property type="molecule type" value="Genomic_DNA"/>
</dbReference>
<protein>
    <submittedName>
        <fullName evidence="1">Uncharacterized protein</fullName>
    </submittedName>
</protein>
<organism evidence="1 2">
    <name type="scientific">Haematococcus lacustris</name>
    <name type="common">Green alga</name>
    <name type="synonym">Haematococcus pluvialis</name>
    <dbReference type="NCBI Taxonomy" id="44745"/>
    <lineage>
        <taxon>Eukaryota</taxon>
        <taxon>Viridiplantae</taxon>
        <taxon>Chlorophyta</taxon>
        <taxon>core chlorophytes</taxon>
        <taxon>Chlorophyceae</taxon>
        <taxon>CS clade</taxon>
        <taxon>Chlamydomonadales</taxon>
        <taxon>Haematococcaceae</taxon>
        <taxon>Haematococcus</taxon>
    </lineage>
</organism>
<proteinExistence type="predicted"/>
<keyword evidence="2" id="KW-1185">Reference proteome</keyword>
<comment type="caution">
    <text evidence="1">The sequence shown here is derived from an EMBL/GenBank/DDBJ whole genome shotgun (WGS) entry which is preliminary data.</text>
</comment>
<sequence>MDRRGAHVRVGSLGVRGSLRGEAPRLKSWCRQLACHDPSFSTQPWPLLTWPQLQPELARRECTEVAQPSSQPSGGADSEFKGACQGSGVFHSAIPCHMLARRCLSLAGRDLIAGVRVRGSYSL</sequence>
<dbReference type="Proteomes" id="UP000485058">
    <property type="component" value="Unassembled WGS sequence"/>
</dbReference>
<evidence type="ECO:0000313" key="2">
    <source>
        <dbReference type="Proteomes" id="UP000485058"/>
    </source>
</evidence>
<reference evidence="1 2" key="1">
    <citation type="submission" date="2020-02" db="EMBL/GenBank/DDBJ databases">
        <title>Draft genome sequence of Haematococcus lacustris strain NIES-144.</title>
        <authorList>
            <person name="Morimoto D."/>
            <person name="Nakagawa S."/>
            <person name="Yoshida T."/>
            <person name="Sawayama S."/>
        </authorList>
    </citation>
    <scope>NUCLEOTIDE SEQUENCE [LARGE SCALE GENOMIC DNA]</scope>
    <source>
        <strain evidence="1 2">NIES-144</strain>
    </source>
</reference>
<dbReference type="AlphaFoldDB" id="A0A6A0A9E7"/>
<gene>
    <name evidence="1" type="ORF">HaLaN_27879</name>
</gene>
<accession>A0A6A0A9E7</accession>
<evidence type="ECO:0000313" key="1">
    <source>
        <dbReference type="EMBL" id="GFH29246.1"/>
    </source>
</evidence>